<reference evidence="1 3" key="2">
    <citation type="journal article" date="2013" name="Nature">
        <title>Insights into bilaterian evolution from three spiralian genomes.</title>
        <authorList>
            <person name="Simakov O."/>
            <person name="Marletaz F."/>
            <person name="Cho S.J."/>
            <person name="Edsinger-Gonzales E."/>
            <person name="Havlak P."/>
            <person name="Hellsten U."/>
            <person name="Kuo D.H."/>
            <person name="Larsson T."/>
            <person name="Lv J."/>
            <person name="Arendt D."/>
            <person name="Savage R."/>
            <person name="Osoegawa K."/>
            <person name="de Jong P."/>
            <person name="Grimwood J."/>
            <person name="Chapman J.A."/>
            <person name="Shapiro H."/>
            <person name="Aerts A."/>
            <person name="Otillar R.P."/>
            <person name="Terry A.Y."/>
            <person name="Boore J.L."/>
            <person name="Grigoriev I.V."/>
            <person name="Lindberg D.R."/>
            <person name="Seaver E.C."/>
            <person name="Weisblat D.A."/>
            <person name="Putnam N.H."/>
            <person name="Rokhsar D.S."/>
        </authorList>
    </citation>
    <scope>NUCLEOTIDE SEQUENCE</scope>
    <source>
        <strain evidence="1 3">I ESC-2004</strain>
    </source>
</reference>
<dbReference type="EnsemblMetazoa" id="CapteT196306">
    <property type="protein sequence ID" value="CapteP196306"/>
    <property type="gene ID" value="CapteG196306"/>
</dbReference>
<dbReference type="SUPFAM" id="SSF56219">
    <property type="entry name" value="DNase I-like"/>
    <property type="match status" value="1"/>
</dbReference>
<dbReference type="Gene3D" id="3.60.10.10">
    <property type="entry name" value="Endonuclease/exonuclease/phosphatase"/>
    <property type="match status" value="1"/>
</dbReference>
<dbReference type="EMBL" id="KB312101">
    <property type="protein sequence ID" value="ELT87879.1"/>
    <property type="molecule type" value="Genomic_DNA"/>
</dbReference>
<proteinExistence type="predicted"/>
<dbReference type="PANTHER" id="PTHR46670">
    <property type="entry name" value="ENDO/EXONUCLEASE/PHOSPHATASE DOMAIN-CONTAINING PROTEIN"/>
    <property type="match status" value="1"/>
</dbReference>
<dbReference type="AlphaFoldDB" id="R7TA39"/>
<protein>
    <recommendedName>
        <fullName evidence="4">Endonuclease/exonuclease/phosphatase domain-containing protein</fullName>
    </recommendedName>
</protein>
<evidence type="ECO:0008006" key="4">
    <source>
        <dbReference type="Google" id="ProtNLM"/>
    </source>
</evidence>
<reference evidence="2" key="3">
    <citation type="submission" date="2015-06" db="UniProtKB">
        <authorList>
            <consortium name="EnsemblMetazoa"/>
        </authorList>
    </citation>
    <scope>IDENTIFICATION</scope>
</reference>
<name>R7TA39_CAPTE</name>
<evidence type="ECO:0000313" key="1">
    <source>
        <dbReference type="EMBL" id="ELT87879.1"/>
    </source>
</evidence>
<organism evidence="1">
    <name type="scientific">Capitella teleta</name>
    <name type="common">Polychaete worm</name>
    <dbReference type="NCBI Taxonomy" id="283909"/>
    <lineage>
        <taxon>Eukaryota</taxon>
        <taxon>Metazoa</taxon>
        <taxon>Spiralia</taxon>
        <taxon>Lophotrochozoa</taxon>
        <taxon>Annelida</taxon>
        <taxon>Polychaeta</taxon>
        <taxon>Sedentaria</taxon>
        <taxon>Scolecida</taxon>
        <taxon>Capitellidae</taxon>
        <taxon>Capitella</taxon>
    </lineage>
</organism>
<dbReference type="PANTHER" id="PTHR46670:SF3">
    <property type="entry name" value="ENDONUCLEASE_EXONUCLEASE_PHOSPHATASE DOMAIN-CONTAINING PROTEIN"/>
    <property type="match status" value="1"/>
</dbReference>
<dbReference type="InterPro" id="IPR036691">
    <property type="entry name" value="Endo/exonu/phosph_ase_sf"/>
</dbReference>
<keyword evidence="3" id="KW-1185">Reference proteome</keyword>
<reference evidence="3" key="1">
    <citation type="submission" date="2012-12" db="EMBL/GenBank/DDBJ databases">
        <authorList>
            <person name="Hellsten U."/>
            <person name="Grimwood J."/>
            <person name="Chapman J.A."/>
            <person name="Shapiro H."/>
            <person name="Aerts A."/>
            <person name="Otillar R.P."/>
            <person name="Terry A.Y."/>
            <person name="Boore J.L."/>
            <person name="Simakov O."/>
            <person name="Marletaz F."/>
            <person name="Cho S.-J."/>
            <person name="Edsinger-Gonzales E."/>
            <person name="Havlak P."/>
            <person name="Kuo D.-H."/>
            <person name="Larsson T."/>
            <person name="Lv J."/>
            <person name="Arendt D."/>
            <person name="Savage R."/>
            <person name="Osoegawa K."/>
            <person name="de Jong P."/>
            <person name="Lindberg D.R."/>
            <person name="Seaver E.C."/>
            <person name="Weisblat D.A."/>
            <person name="Putnam N.H."/>
            <person name="Grigoriev I.V."/>
            <person name="Rokhsar D.S."/>
        </authorList>
    </citation>
    <scope>NUCLEOTIDE SEQUENCE</scope>
    <source>
        <strain evidence="3">I ESC-2004</strain>
    </source>
</reference>
<dbReference type="OrthoDB" id="10072198at2759"/>
<sequence length="273" mass="30398">MPCACVSSSRSTHSTIYSSIHNRSPSTLACSMRDRRSNRTPGPSAGNFLSDFVDLIEQLTSSVELVEVGDFNIHMDDATDFFASHMRSTCESFGLPQHAKGSTHQNGHTLDLILTRFSQLHCGFLGTDHSVSSDHACILCTLDLPRPKKVVKEIHFRKIKAIDKNALSSRLEAPLPSHDVLSLTCSDACALYDATVRRLIDDFAPQKNVSITTRPDAPWFNYSGPCRQERIQESRKEIEIISTDCLQGNREREKEQDNSCKATGENCILLPED</sequence>
<dbReference type="EMBL" id="AMQN01003544">
    <property type="status" value="NOT_ANNOTATED_CDS"/>
    <property type="molecule type" value="Genomic_DNA"/>
</dbReference>
<evidence type="ECO:0000313" key="3">
    <source>
        <dbReference type="Proteomes" id="UP000014760"/>
    </source>
</evidence>
<evidence type="ECO:0000313" key="2">
    <source>
        <dbReference type="EnsemblMetazoa" id="CapteP196306"/>
    </source>
</evidence>
<gene>
    <name evidence="1" type="ORF">CAPTEDRAFT_196306</name>
</gene>
<accession>R7TA39</accession>
<dbReference type="HOGENOM" id="CLU_1020289_0_0_1"/>
<dbReference type="Proteomes" id="UP000014760">
    <property type="component" value="Unassembled WGS sequence"/>
</dbReference>